<feature type="region of interest" description="Disordered" evidence="13">
    <location>
        <begin position="31"/>
        <end position="66"/>
    </location>
</feature>
<feature type="transmembrane region" description="Helical" evidence="14">
    <location>
        <begin position="100"/>
        <end position="122"/>
    </location>
</feature>
<comment type="similarity">
    <text evidence="12">Belongs to the exbB/tolQ family.</text>
</comment>
<evidence type="ECO:0000256" key="9">
    <source>
        <dbReference type="ARBA" id="ARBA00022989"/>
    </source>
</evidence>
<evidence type="ECO:0000256" key="4">
    <source>
        <dbReference type="ARBA" id="ARBA00022448"/>
    </source>
</evidence>
<keyword evidence="9 14" id="KW-1133">Transmembrane helix</keyword>
<evidence type="ECO:0000256" key="13">
    <source>
        <dbReference type="SAM" id="MobiDB-lite"/>
    </source>
</evidence>
<keyword evidence="18" id="KW-1185">Reference proteome</keyword>
<comment type="subunit">
    <text evidence="2">The accessory proteins ExbB and ExbD seem to form a complex with TonB.</text>
</comment>
<evidence type="ECO:0000256" key="15">
    <source>
        <dbReference type="SAM" id="SignalP"/>
    </source>
</evidence>
<keyword evidence="8 12" id="KW-0653">Protein transport</keyword>
<accession>A0ABU0IF59</accession>
<evidence type="ECO:0000256" key="12">
    <source>
        <dbReference type="RuleBase" id="RU004057"/>
    </source>
</evidence>
<evidence type="ECO:0000313" key="17">
    <source>
        <dbReference type="EMBL" id="MDQ0456293.1"/>
    </source>
</evidence>
<evidence type="ECO:0000256" key="1">
    <source>
        <dbReference type="ARBA" id="ARBA00004429"/>
    </source>
</evidence>
<dbReference type="PANTHER" id="PTHR30625">
    <property type="entry name" value="PROTEIN TOLQ"/>
    <property type="match status" value="1"/>
</dbReference>
<evidence type="ECO:0000256" key="2">
    <source>
        <dbReference type="ARBA" id="ARBA00011471"/>
    </source>
</evidence>
<evidence type="ECO:0000259" key="16">
    <source>
        <dbReference type="Pfam" id="PF01618"/>
    </source>
</evidence>
<dbReference type="EMBL" id="JAUSWH010000007">
    <property type="protein sequence ID" value="MDQ0456293.1"/>
    <property type="molecule type" value="Genomic_DNA"/>
</dbReference>
<feature type="signal peptide" evidence="15">
    <location>
        <begin position="1"/>
        <end position="29"/>
    </location>
</feature>
<dbReference type="RefSeq" id="WP_307158480.1">
    <property type="nucleotide sequence ID" value="NZ_JAUSWH010000007.1"/>
</dbReference>
<protein>
    <recommendedName>
        <fullName evidence="3">Biopolymer transport protein ExbB</fullName>
    </recommendedName>
</protein>
<dbReference type="Pfam" id="PF01618">
    <property type="entry name" value="MotA_ExbB"/>
    <property type="match status" value="1"/>
</dbReference>
<evidence type="ECO:0000256" key="6">
    <source>
        <dbReference type="ARBA" id="ARBA00022519"/>
    </source>
</evidence>
<evidence type="ECO:0000256" key="3">
    <source>
        <dbReference type="ARBA" id="ARBA00022093"/>
    </source>
</evidence>
<name>A0ABU0IF59_9HYPH</name>
<proteinExistence type="inferred from homology"/>
<evidence type="ECO:0000256" key="8">
    <source>
        <dbReference type="ARBA" id="ARBA00022927"/>
    </source>
</evidence>
<evidence type="ECO:0000256" key="5">
    <source>
        <dbReference type="ARBA" id="ARBA00022475"/>
    </source>
</evidence>
<dbReference type="InterPro" id="IPR002898">
    <property type="entry name" value="MotA_ExbB_proton_chnl"/>
</dbReference>
<feature type="chain" id="PRO_5046864268" description="Biopolymer transport protein ExbB" evidence="15">
    <location>
        <begin position="30"/>
        <end position="323"/>
    </location>
</feature>
<dbReference type="PANTHER" id="PTHR30625:SF16">
    <property type="entry name" value="BIOPOLYMER TRANSPORT PROTEIN EXBB"/>
    <property type="match status" value="1"/>
</dbReference>
<gene>
    <name evidence="17" type="ORF">QO005_002634</name>
</gene>
<evidence type="ECO:0000256" key="14">
    <source>
        <dbReference type="SAM" id="Phobius"/>
    </source>
</evidence>
<evidence type="ECO:0000256" key="10">
    <source>
        <dbReference type="ARBA" id="ARBA00023136"/>
    </source>
</evidence>
<dbReference type="InterPro" id="IPR050790">
    <property type="entry name" value="ExbB/TolQ_transport"/>
</dbReference>
<organism evidence="17 18">
    <name type="scientific">Rhizobium paknamense</name>
    <dbReference type="NCBI Taxonomy" id="1206817"/>
    <lineage>
        <taxon>Bacteria</taxon>
        <taxon>Pseudomonadati</taxon>
        <taxon>Pseudomonadota</taxon>
        <taxon>Alphaproteobacteria</taxon>
        <taxon>Hyphomicrobiales</taxon>
        <taxon>Rhizobiaceae</taxon>
        <taxon>Rhizobium/Agrobacterium group</taxon>
        <taxon>Rhizobium</taxon>
    </lineage>
</organism>
<evidence type="ECO:0000256" key="11">
    <source>
        <dbReference type="ARBA" id="ARBA00024816"/>
    </source>
</evidence>
<sequence>MVHRRRKPFIAAGFAVLLAAVLPLSGAKAQDSTAPQAVPPQVEATEPHSGQAAPQPVAPVPSQPAPQIHAPELAAAQAGAARADIPHDLSPVGMFMAADWVVKSVMTALALASLATWTILIAKTLQLSTAKAGLRRGLKALTQARSLAEAVAVLGGRRGTVSAMVRAAAEEVKLSEPALDHAGNEGVKERVTSALTRLEVRAGRAMTGGTGMLATIGSIGPFVGLFGTVWGIMNSFIGISQAQTTNLAVVAPGIAEALLATAIGLVAAIPAVVVYNIFARAVTGYRQQLVDAAAVIERLVSRDLDFRKLPAEVKAARLKVVTE</sequence>
<evidence type="ECO:0000256" key="7">
    <source>
        <dbReference type="ARBA" id="ARBA00022692"/>
    </source>
</evidence>
<keyword evidence="6" id="KW-0997">Cell inner membrane</keyword>
<keyword evidence="15" id="KW-0732">Signal</keyword>
<feature type="transmembrane region" description="Helical" evidence="14">
    <location>
        <begin position="253"/>
        <end position="278"/>
    </location>
</feature>
<keyword evidence="4 12" id="KW-0813">Transport</keyword>
<dbReference type="Proteomes" id="UP001235269">
    <property type="component" value="Unassembled WGS sequence"/>
</dbReference>
<dbReference type="NCBIfam" id="TIGR02797">
    <property type="entry name" value="exbB"/>
    <property type="match status" value="1"/>
</dbReference>
<keyword evidence="7 14" id="KW-0812">Transmembrane</keyword>
<reference evidence="17 18" key="1">
    <citation type="submission" date="2023-07" db="EMBL/GenBank/DDBJ databases">
        <title>Genomic Encyclopedia of Type Strains, Phase IV (KMG-IV): sequencing the most valuable type-strain genomes for metagenomic binning, comparative biology and taxonomic classification.</title>
        <authorList>
            <person name="Goeker M."/>
        </authorList>
    </citation>
    <scope>NUCLEOTIDE SEQUENCE [LARGE SCALE GENOMIC DNA]</scope>
    <source>
        <strain evidence="17 18">DSM 100301</strain>
    </source>
</reference>
<comment type="subcellular location">
    <subcellularLocation>
        <location evidence="1">Cell inner membrane</location>
        <topology evidence="1">Multi-pass membrane protein</topology>
    </subcellularLocation>
    <subcellularLocation>
        <location evidence="12">Membrane</location>
        <topology evidence="12">Multi-pass membrane protein</topology>
    </subcellularLocation>
</comment>
<keyword evidence="10 14" id="KW-0472">Membrane</keyword>
<feature type="transmembrane region" description="Helical" evidence="14">
    <location>
        <begin position="211"/>
        <end position="233"/>
    </location>
</feature>
<comment type="function">
    <text evidence="11">Involved in the TonB-dependent energy-dependent transport of various receptor-bound substrates. Protects ExbD from proteolytic degradation and functionally stabilizes TonB.</text>
</comment>
<comment type="caution">
    <text evidence="17">The sequence shown here is derived from an EMBL/GenBank/DDBJ whole genome shotgun (WGS) entry which is preliminary data.</text>
</comment>
<keyword evidence="5" id="KW-1003">Cell membrane</keyword>
<evidence type="ECO:0000313" key="18">
    <source>
        <dbReference type="Proteomes" id="UP001235269"/>
    </source>
</evidence>
<dbReference type="InterPro" id="IPR014164">
    <property type="entry name" value="TonB_ExbB_1"/>
</dbReference>
<feature type="domain" description="MotA/TolQ/ExbB proton channel" evidence="16">
    <location>
        <begin position="183"/>
        <end position="286"/>
    </location>
</feature>